<evidence type="ECO:0000313" key="3">
    <source>
        <dbReference type="Proteomes" id="UP000034320"/>
    </source>
</evidence>
<feature type="domain" description="HEPN" evidence="1">
    <location>
        <begin position="1"/>
        <end position="94"/>
    </location>
</feature>
<evidence type="ECO:0000313" key="2">
    <source>
        <dbReference type="EMBL" id="KKS47843.1"/>
    </source>
</evidence>
<dbReference type="SMART" id="SM00748">
    <property type="entry name" value="HEPN"/>
    <property type="match status" value="1"/>
</dbReference>
<sequence length="105" mass="12491">MEKHRYGLTIFSCQQAVEKILKAYIVEYKRKVPPKTHRIEDLIEIAGLNLTEIQNPQVIELSKAYIRVRYPDLNKQYFKSKELTEPLYNMAEGVYLWVKSKFKKP</sequence>
<dbReference type="Proteomes" id="UP000034320">
    <property type="component" value="Unassembled WGS sequence"/>
</dbReference>
<evidence type="ECO:0000259" key="1">
    <source>
        <dbReference type="PROSITE" id="PS50910"/>
    </source>
</evidence>
<dbReference type="Pfam" id="PF05168">
    <property type="entry name" value="HEPN"/>
    <property type="match status" value="1"/>
</dbReference>
<dbReference type="InterPro" id="IPR007842">
    <property type="entry name" value="HEPN_dom"/>
</dbReference>
<protein>
    <recommendedName>
        <fullName evidence="1">HEPN domain-containing protein</fullName>
    </recommendedName>
</protein>
<comment type="caution">
    <text evidence="2">The sequence shown here is derived from an EMBL/GenBank/DDBJ whole genome shotgun (WGS) entry which is preliminary data.</text>
</comment>
<dbReference type="Gene3D" id="1.20.120.330">
    <property type="entry name" value="Nucleotidyltransferases domain 2"/>
    <property type="match status" value="1"/>
</dbReference>
<dbReference type="SUPFAM" id="SSF81593">
    <property type="entry name" value="Nucleotidyltransferase substrate binding subunit/domain"/>
    <property type="match status" value="1"/>
</dbReference>
<dbReference type="EMBL" id="LCDD01000002">
    <property type="protein sequence ID" value="KKS47843.1"/>
    <property type="molecule type" value="Genomic_DNA"/>
</dbReference>
<reference evidence="2 3" key="1">
    <citation type="journal article" date="2015" name="Nature">
        <title>rRNA introns, odd ribosomes, and small enigmatic genomes across a large radiation of phyla.</title>
        <authorList>
            <person name="Brown C.T."/>
            <person name="Hug L.A."/>
            <person name="Thomas B.C."/>
            <person name="Sharon I."/>
            <person name="Castelle C.J."/>
            <person name="Singh A."/>
            <person name="Wilkins M.J."/>
            <person name="Williams K.H."/>
            <person name="Banfield J.F."/>
        </authorList>
    </citation>
    <scope>NUCLEOTIDE SEQUENCE [LARGE SCALE GENOMIC DNA]</scope>
</reference>
<proteinExistence type="predicted"/>
<dbReference type="PROSITE" id="PS50910">
    <property type="entry name" value="HEPN"/>
    <property type="match status" value="1"/>
</dbReference>
<name>A0A0G1CDW9_9BACT</name>
<organism evidence="2 3">
    <name type="scientific">Candidatus Gottesmanbacteria bacterium GW2011_GWA2_42_18</name>
    <dbReference type="NCBI Taxonomy" id="1618442"/>
    <lineage>
        <taxon>Bacteria</taxon>
        <taxon>Candidatus Gottesmaniibacteriota</taxon>
    </lineage>
</organism>
<dbReference type="AlphaFoldDB" id="A0A0G1CDW9"/>
<gene>
    <name evidence="2" type="ORF">UV09_C0002G0021</name>
</gene>
<accession>A0A0G1CDW9</accession>